<reference evidence="1 2" key="1">
    <citation type="submission" date="2018-07" db="EMBL/GenBank/DDBJ databases">
        <title>Genomic Encyclopedia of Type Strains, Phase III (KMG-III): the genomes of soil and plant-associated and newly described type strains.</title>
        <authorList>
            <person name="Whitman W."/>
        </authorList>
    </citation>
    <scope>NUCLEOTIDE SEQUENCE [LARGE SCALE GENOMIC DNA]</scope>
    <source>
        <strain evidence="1 2">CECT 7287</strain>
    </source>
</reference>
<dbReference type="OrthoDB" id="2561866at2"/>
<organism evidence="1 2">
    <name type="scientific">Cohnella phaseoli</name>
    <dbReference type="NCBI Taxonomy" id="456490"/>
    <lineage>
        <taxon>Bacteria</taxon>
        <taxon>Bacillati</taxon>
        <taxon>Bacillota</taxon>
        <taxon>Bacilli</taxon>
        <taxon>Bacillales</taxon>
        <taxon>Paenibacillaceae</taxon>
        <taxon>Cohnella</taxon>
    </lineage>
</organism>
<dbReference type="Proteomes" id="UP000256977">
    <property type="component" value="Unassembled WGS sequence"/>
</dbReference>
<dbReference type="AlphaFoldDB" id="A0A3D9HY67"/>
<name>A0A3D9HY67_9BACL</name>
<comment type="caution">
    <text evidence="1">The sequence shown here is derived from an EMBL/GenBank/DDBJ whole genome shotgun (WGS) entry which is preliminary data.</text>
</comment>
<accession>A0A3D9HY67</accession>
<dbReference type="EMBL" id="QRDZ01000049">
    <property type="protein sequence ID" value="RED54447.1"/>
    <property type="molecule type" value="Genomic_DNA"/>
</dbReference>
<sequence>MTLKDTDQLDDLKEFLIDWYGKYDSSYGVPTDELPSDLPTALHELYAFAGRWKDGTDEHLENSPEIFQQQDCLYSAERLKREGDRITFLEENQANWTCQAEAGNDNSPVYCDEGMLWDDQAEGHLLVNESLYHFLKSFCLQEVVFSCKHLYVAAGQMDQIRSLFNTPLEDVWLNGYYTGLKEAGPTHAFYRWGDVLVMERYGDLWLGSNGGDLAAVLKNADMSPIKLRRIKPD</sequence>
<proteinExistence type="predicted"/>
<evidence type="ECO:0000313" key="1">
    <source>
        <dbReference type="EMBL" id="RED54447.1"/>
    </source>
</evidence>
<gene>
    <name evidence="1" type="ORF">DFP98_14912</name>
</gene>
<keyword evidence="2" id="KW-1185">Reference proteome</keyword>
<protein>
    <submittedName>
        <fullName evidence="1">Uncharacterized protein</fullName>
    </submittedName>
</protein>
<dbReference type="RefSeq" id="WP_116065474.1">
    <property type="nucleotide sequence ID" value="NZ_QRDZ01000049.1"/>
</dbReference>
<evidence type="ECO:0000313" key="2">
    <source>
        <dbReference type="Proteomes" id="UP000256977"/>
    </source>
</evidence>